<reference evidence="1 2" key="1">
    <citation type="submission" date="2016-06" db="EMBL/GenBank/DDBJ databases">
        <authorList>
            <person name="Kjaerup R.B."/>
            <person name="Dalgaard T.S."/>
            <person name="Juul-Madsen H.R."/>
        </authorList>
    </citation>
    <scope>NUCLEOTIDE SEQUENCE [LARGE SCALE GENOMIC DNA]</scope>
    <source>
        <strain evidence="1 2">CECT 8886</strain>
    </source>
</reference>
<dbReference type="OrthoDB" id="6099139at2"/>
<dbReference type="AlphaFoldDB" id="A0A1A8TUK6"/>
<sequence length="271" mass="30294">MTQELDHQQAFQVHCLAQMGVMTWLPDNQVAPGTVFYPANPWPMDQAFEPVAKAPILEGQTQGFGVVETPPKVVAPEAKEQSVANLREQLNAGPDIIVEDLQPIEEYAVDIDVPVEDVEPTKRKIMRLELRAFALANQLLILTEVPTAFTQQEDIERLALKMGQALLKQPIEEWSSSALSWPGGLRNPYFVTRQDWLLGALEGFVQRVSKSFLSPPKIVLAGASISELFNELPSESPLNAFPVARIVSLPELFRIPELRKEAWQIMQTALF</sequence>
<proteinExistence type="predicted"/>
<organism evidence="1 2">
    <name type="scientific">Marinomonas spartinae</name>
    <dbReference type="NCBI Taxonomy" id="1792290"/>
    <lineage>
        <taxon>Bacteria</taxon>
        <taxon>Pseudomonadati</taxon>
        <taxon>Pseudomonadota</taxon>
        <taxon>Gammaproteobacteria</taxon>
        <taxon>Oceanospirillales</taxon>
        <taxon>Oceanospirillaceae</taxon>
        <taxon>Marinomonas</taxon>
    </lineage>
</organism>
<gene>
    <name evidence="1" type="ORF">MSP8886_04060</name>
</gene>
<protein>
    <submittedName>
        <fullName evidence="1">Uncharacterized protein</fullName>
    </submittedName>
</protein>
<dbReference type="RefSeq" id="WP_067020273.1">
    <property type="nucleotide sequence ID" value="NZ_FLOB01000017.1"/>
</dbReference>
<evidence type="ECO:0000313" key="1">
    <source>
        <dbReference type="EMBL" id="SBS37301.1"/>
    </source>
</evidence>
<dbReference type="STRING" id="1792290.MSP8886_04060"/>
<evidence type="ECO:0000313" key="2">
    <source>
        <dbReference type="Proteomes" id="UP000092544"/>
    </source>
</evidence>
<name>A0A1A8TUK6_9GAMM</name>
<dbReference type="EMBL" id="FLOB01000017">
    <property type="protein sequence ID" value="SBS37301.1"/>
    <property type="molecule type" value="Genomic_DNA"/>
</dbReference>
<keyword evidence="2" id="KW-1185">Reference proteome</keyword>
<accession>A0A1A8TUK6</accession>
<dbReference type="Proteomes" id="UP000092544">
    <property type="component" value="Unassembled WGS sequence"/>
</dbReference>